<reference evidence="6" key="1">
    <citation type="submission" date="2025-05" db="UniProtKB">
        <authorList>
            <consortium name="RefSeq"/>
        </authorList>
    </citation>
    <scope>NUCLEOTIDE SEQUENCE [LARGE SCALE GENOMIC DNA]</scope>
</reference>
<evidence type="ECO:0000259" key="5">
    <source>
        <dbReference type="SMART" id="SM01027"/>
    </source>
</evidence>
<accession>A0ABM3HVR7</accession>
<protein>
    <submittedName>
        <fullName evidence="7">Integrator complex subunit 9 isoform X1</fullName>
    </submittedName>
</protein>
<dbReference type="Proteomes" id="UP000827889">
    <property type="component" value="Chromosome 1"/>
</dbReference>
<sequence>MKLTCLSRGKGFYFPPCHMLNVCGFRILIDCPLDLSALAVFAPIPPGFSAVQDEEDFGHSVGESDGCESGNEERKNIEKPMDAKALIRSEPWYKTVANLHLWNLSFIDVVLISSPSGMLGLPFLTRAEGFSAKIYVTEAAAKLGKLMMEDLVSMHEEFRQFYGSEELGSPHWMKWEELESLPSAMKEIVLGTDGIELGGWMPLYRVPLSAADIEDCAKKAQKLKYAEVACYNGTINIKPISSGLEIGACNWTIRYPDGTIAFVSSSEFVPSHALEFNYNALRSCDVLIYSDFSSLDILETANKGSNYTAPEDSSTSSDLEELLLHADESSEEMDKLNFICSCAVDAVKAGGSVLIPIGRLGIMLQLLEQISICLESSQHKVPIFVISSVAEELLAYTNIIPEWVCKQRQEKLFSGESLFAHVELLNGERLQVYPAIYSPKLLLHWQEPCIVFCPHWSLRLGPAVHLLRRWHGDEKSLLIWEEGMDSDIALLPFEPKVMKMKVLRCSFLSGIVLKKVQPLIHILQPKFLVLPEDFRQQIISPVSDSYSVLHYSVNETLKLPTLKEGSELEITADVISRLHWKNLQEQNLSITRLKGNLVMCDARRRILYSDELPCSNSEPPLLSGALDLQKLLTRLSEMGIGGSLQEGSVTTDGLSDARVLRIDAPSEALLEIRSTSTIISAANEELAFHIRDAVNSILDGT</sequence>
<keyword evidence="4" id="KW-0539">Nucleus</keyword>
<keyword evidence="3" id="KW-0963">Cytoplasm</keyword>
<dbReference type="InterPro" id="IPR036866">
    <property type="entry name" value="RibonucZ/Hydroxyglut_hydro"/>
</dbReference>
<evidence type="ECO:0000313" key="6">
    <source>
        <dbReference type="Proteomes" id="UP000827889"/>
    </source>
</evidence>
<dbReference type="SUPFAM" id="SSF56281">
    <property type="entry name" value="Metallo-hydrolase/oxidoreductase"/>
    <property type="match status" value="1"/>
</dbReference>
<dbReference type="InterPro" id="IPR022712">
    <property type="entry name" value="Beta_Casp"/>
</dbReference>
<evidence type="ECO:0000256" key="1">
    <source>
        <dbReference type="ARBA" id="ARBA00004123"/>
    </source>
</evidence>
<keyword evidence="6" id="KW-1185">Reference proteome</keyword>
<evidence type="ECO:0000256" key="2">
    <source>
        <dbReference type="ARBA" id="ARBA00004496"/>
    </source>
</evidence>
<dbReference type="Gene3D" id="3.40.50.10890">
    <property type="match status" value="1"/>
</dbReference>
<evidence type="ECO:0000256" key="3">
    <source>
        <dbReference type="ARBA" id="ARBA00022490"/>
    </source>
</evidence>
<reference evidence="7" key="2">
    <citation type="submission" date="2025-08" db="UniProtKB">
        <authorList>
            <consortium name="RefSeq"/>
        </authorList>
    </citation>
    <scope>IDENTIFICATION</scope>
    <source>
        <tissue evidence="7">Leaf</tissue>
    </source>
</reference>
<dbReference type="RefSeq" id="XP_048140694.1">
    <property type="nucleotide sequence ID" value="XM_048284737.1"/>
</dbReference>
<dbReference type="InterPro" id="IPR027074">
    <property type="entry name" value="Integrator_9su"/>
</dbReference>
<dbReference type="PANTHER" id="PTHR46094:SF1">
    <property type="entry name" value="INTEGRATOR COMPLEX SUBUNIT 9"/>
    <property type="match status" value="1"/>
</dbReference>
<feature type="domain" description="Beta-Casp" evidence="5">
    <location>
        <begin position="367"/>
        <end position="488"/>
    </location>
</feature>
<dbReference type="GeneID" id="115725973"/>
<dbReference type="SMART" id="SM01027">
    <property type="entry name" value="Beta-Casp"/>
    <property type="match status" value="1"/>
</dbReference>
<name>A0ABM3HVR7_9MYRT</name>
<proteinExistence type="predicted"/>
<organism evidence="6 7">
    <name type="scientific">Rhodamnia argentea</name>
    <dbReference type="NCBI Taxonomy" id="178133"/>
    <lineage>
        <taxon>Eukaryota</taxon>
        <taxon>Viridiplantae</taxon>
        <taxon>Streptophyta</taxon>
        <taxon>Embryophyta</taxon>
        <taxon>Tracheophyta</taxon>
        <taxon>Spermatophyta</taxon>
        <taxon>Magnoliopsida</taxon>
        <taxon>eudicotyledons</taxon>
        <taxon>Gunneridae</taxon>
        <taxon>Pentapetalae</taxon>
        <taxon>rosids</taxon>
        <taxon>malvids</taxon>
        <taxon>Myrtales</taxon>
        <taxon>Myrtaceae</taxon>
        <taxon>Myrtoideae</taxon>
        <taxon>Myrteae</taxon>
        <taxon>Australasian group</taxon>
        <taxon>Rhodamnia</taxon>
    </lineage>
</organism>
<comment type="subcellular location">
    <subcellularLocation>
        <location evidence="2">Cytoplasm</location>
    </subcellularLocation>
    <subcellularLocation>
        <location evidence="1">Nucleus</location>
    </subcellularLocation>
</comment>
<evidence type="ECO:0000256" key="4">
    <source>
        <dbReference type="ARBA" id="ARBA00023242"/>
    </source>
</evidence>
<evidence type="ECO:0000313" key="7">
    <source>
        <dbReference type="RefSeq" id="XP_048140694.1"/>
    </source>
</evidence>
<dbReference type="Gene3D" id="3.60.15.10">
    <property type="entry name" value="Ribonuclease Z/Hydroxyacylglutathione hydrolase-like"/>
    <property type="match status" value="1"/>
</dbReference>
<dbReference type="PANTHER" id="PTHR46094">
    <property type="entry name" value="INTEGRATOR COMPLEX SUBUNIT 9"/>
    <property type="match status" value="1"/>
</dbReference>
<gene>
    <name evidence="7" type="primary">LOC115725973</name>
</gene>